<feature type="transmembrane region" description="Helical" evidence="2">
    <location>
        <begin position="121"/>
        <end position="143"/>
    </location>
</feature>
<dbReference type="CDD" id="cd00093">
    <property type="entry name" value="HTH_XRE"/>
    <property type="match status" value="1"/>
</dbReference>
<evidence type="ECO:0000313" key="5">
    <source>
        <dbReference type="Proteomes" id="UP000297646"/>
    </source>
</evidence>
<keyword evidence="2" id="KW-1133">Transmembrane helix</keyword>
<dbReference type="OrthoDB" id="9797543at2"/>
<gene>
    <name evidence="4" type="ORF">C6P11_07005</name>
</gene>
<dbReference type="PANTHER" id="PTHR34475">
    <property type="match status" value="1"/>
</dbReference>
<evidence type="ECO:0000256" key="2">
    <source>
        <dbReference type="SAM" id="Phobius"/>
    </source>
</evidence>
<dbReference type="InterPro" id="IPR050400">
    <property type="entry name" value="Bact_Cytoskel_RodZ"/>
</dbReference>
<dbReference type="InterPro" id="IPR001387">
    <property type="entry name" value="Cro/C1-type_HTH"/>
</dbReference>
<evidence type="ECO:0000256" key="1">
    <source>
        <dbReference type="SAM" id="MobiDB-lite"/>
    </source>
</evidence>
<sequence length="306" mass="32706">MNEERNSVIGQELQKARLDKGLSLDDIQQTTKIQKRYLAAIENGQFDQLPGAFYERAFVRQYAAAVGLDVADFMQNHDITTEQVEPDLSGAHVDADNVTRAGMHKVEETAADKTRQMMPKILIGVAVIAIIAVIWAVVASFAGSAKQHSKNESSVSVTTSKVSSVASSSESKSTTDESKKSSSKKESSKKESSEKKDDKVDLGTGTAAGNTVTYAAVKAPADKEMTLNLKSTGASWIQVKDAAGTVLWNGTLQANGNQDVKIPATVTGVSVSIGNATVTTMSLDGSEVNLMNNNAIVWNANMTFQR</sequence>
<dbReference type="PANTHER" id="PTHR34475:SF1">
    <property type="entry name" value="CYTOSKELETON PROTEIN RODZ"/>
    <property type="match status" value="1"/>
</dbReference>
<dbReference type="InterPro" id="IPR010982">
    <property type="entry name" value="Lambda_DNA-bd_dom_sf"/>
</dbReference>
<dbReference type="RefSeq" id="WP_135519824.1">
    <property type="nucleotide sequence ID" value="NZ_PVSN01000047.1"/>
</dbReference>
<dbReference type="Pfam" id="PF13413">
    <property type="entry name" value="HTH_25"/>
    <property type="match status" value="1"/>
</dbReference>
<feature type="region of interest" description="Disordered" evidence="1">
    <location>
        <begin position="149"/>
        <end position="204"/>
    </location>
</feature>
<feature type="compositionally biased region" description="Basic and acidic residues" evidence="1">
    <location>
        <begin position="173"/>
        <end position="201"/>
    </location>
</feature>
<dbReference type="GO" id="GO:0003677">
    <property type="term" value="F:DNA binding"/>
    <property type="evidence" value="ECO:0007669"/>
    <property type="project" value="InterPro"/>
</dbReference>
<evidence type="ECO:0000259" key="3">
    <source>
        <dbReference type="Pfam" id="PF13464"/>
    </source>
</evidence>
<proteinExistence type="predicted"/>
<evidence type="ECO:0000313" key="4">
    <source>
        <dbReference type="EMBL" id="TGE71974.1"/>
    </source>
</evidence>
<accession>A0A4Z0RYD0</accession>
<dbReference type="InterPro" id="IPR025194">
    <property type="entry name" value="RodZ-like_C"/>
</dbReference>
<dbReference type="Pfam" id="PF13464">
    <property type="entry name" value="RodZ_C"/>
    <property type="match status" value="1"/>
</dbReference>
<dbReference type="Proteomes" id="UP000297646">
    <property type="component" value="Unassembled WGS sequence"/>
</dbReference>
<dbReference type="SUPFAM" id="SSF47413">
    <property type="entry name" value="lambda repressor-like DNA-binding domains"/>
    <property type="match status" value="1"/>
</dbReference>
<reference evidence="4 5" key="1">
    <citation type="submission" date="2018-03" db="EMBL/GenBank/DDBJ databases">
        <title>Genome sequencing of Weissella confusa isolates.</title>
        <authorList>
            <person name="Kajala I."/>
            <person name="Baruah R."/>
            <person name="Bergsveinson J."/>
            <person name="Juvonen R."/>
            <person name="Ziola B."/>
        </authorList>
    </citation>
    <scope>NUCLEOTIDE SEQUENCE [LARGE SCALE GENOMIC DNA]</scope>
    <source>
        <strain evidence="4 5">VTT E-062653</strain>
    </source>
</reference>
<dbReference type="EMBL" id="PVSN01000047">
    <property type="protein sequence ID" value="TGE71974.1"/>
    <property type="molecule type" value="Genomic_DNA"/>
</dbReference>
<organism evidence="4 5">
    <name type="scientific">Weissella confusa</name>
    <name type="common">Lactobacillus confusus</name>
    <dbReference type="NCBI Taxonomy" id="1583"/>
    <lineage>
        <taxon>Bacteria</taxon>
        <taxon>Bacillati</taxon>
        <taxon>Bacillota</taxon>
        <taxon>Bacilli</taxon>
        <taxon>Lactobacillales</taxon>
        <taxon>Lactobacillaceae</taxon>
        <taxon>Weissella</taxon>
    </lineage>
</organism>
<dbReference type="AlphaFoldDB" id="A0A4Z0RYD0"/>
<keyword evidence="2" id="KW-0472">Membrane</keyword>
<keyword evidence="2" id="KW-0812">Transmembrane</keyword>
<name>A0A4Z0RYD0_WEICO</name>
<feature type="domain" description="Cytoskeleton protein RodZ-like C-terminal" evidence="3">
    <location>
        <begin position="229"/>
        <end position="292"/>
    </location>
</feature>
<protein>
    <submittedName>
        <fullName evidence="4">DUF4115 domain-containing protein</fullName>
    </submittedName>
</protein>
<comment type="caution">
    <text evidence="4">The sequence shown here is derived from an EMBL/GenBank/DDBJ whole genome shotgun (WGS) entry which is preliminary data.</text>
</comment>
<dbReference type="Gene3D" id="1.10.260.40">
    <property type="entry name" value="lambda repressor-like DNA-binding domains"/>
    <property type="match status" value="1"/>
</dbReference>
<feature type="compositionally biased region" description="Low complexity" evidence="1">
    <location>
        <begin position="152"/>
        <end position="172"/>
    </location>
</feature>